<name>A0ABS2HHR1_9VIBR</name>
<dbReference type="Pfam" id="PF09012">
    <property type="entry name" value="FeoC"/>
    <property type="match status" value="1"/>
</dbReference>
<organism evidence="2 3">
    <name type="scientific">Vibrio ulleungensis</name>
    <dbReference type="NCBI Taxonomy" id="2807619"/>
    <lineage>
        <taxon>Bacteria</taxon>
        <taxon>Pseudomonadati</taxon>
        <taxon>Pseudomonadota</taxon>
        <taxon>Gammaproteobacteria</taxon>
        <taxon>Vibrionales</taxon>
        <taxon>Vibrionaceae</taxon>
        <taxon>Vibrio</taxon>
    </lineage>
</organism>
<dbReference type="Gene3D" id="1.10.10.10">
    <property type="entry name" value="Winged helix-like DNA-binding domain superfamily/Winged helix DNA-binding domain"/>
    <property type="match status" value="1"/>
</dbReference>
<evidence type="ECO:0000313" key="3">
    <source>
        <dbReference type="Proteomes" id="UP000809621"/>
    </source>
</evidence>
<evidence type="ECO:0000259" key="1">
    <source>
        <dbReference type="Pfam" id="PF09012"/>
    </source>
</evidence>
<reference evidence="2 3" key="1">
    <citation type="submission" date="2021-02" db="EMBL/GenBank/DDBJ databases">
        <authorList>
            <person name="Park J.-S."/>
        </authorList>
    </citation>
    <scope>NUCLEOTIDE SEQUENCE [LARGE SCALE GENOMIC DNA]</scope>
    <source>
        <strain evidence="2 3">188UL20-2</strain>
    </source>
</reference>
<dbReference type="RefSeq" id="WP_205158124.1">
    <property type="nucleotide sequence ID" value="NZ_JAFEUM010000003.1"/>
</dbReference>
<dbReference type="InterPro" id="IPR015102">
    <property type="entry name" value="Tscrpt_reg_HTH_FeoC"/>
</dbReference>
<sequence length="76" mass="8656">MILDQLKACIEESGCVEQKTLAKRYSLSEDGVEVMLTPWIKRGKVVRKLTTNKLGQTVKVEYCKVDDQQIPMQTIV</sequence>
<evidence type="ECO:0000313" key="2">
    <source>
        <dbReference type="EMBL" id="MBM7036544.1"/>
    </source>
</evidence>
<gene>
    <name evidence="2" type="ORF">JQC93_08990</name>
</gene>
<dbReference type="InterPro" id="IPR036390">
    <property type="entry name" value="WH_DNA-bd_sf"/>
</dbReference>
<accession>A0ABS2HHR1</accession>
<proteinExistence type="predicted"/>
<dbReference type="EMBL" id="JAFEUM010000003">
    <property type="protein sequence ID" value="MBM7036544.1"/>
    <property type="molecule type" value="Genomic_DNA"/>
</dbReference>
<feature type="domain" description="Transcriptional regulator HTH-type FeoC" evidence="1">
    <location>
        <begin position="2"/>
        <end position="56"/>
    </location>
</feature>
<dbReference type="Proteomes" id="UP000809621">
    <property type="component" value="Unassembled WGS sequence"/>
</dbReference>
<protein>
    <submittedName>
        <fullName evidence="2">Iron transporter FeoC</fullName>
    </submittedName>
</protein>
<keyword evidence="3" id="KW-1185">Reference proteome</keyword>
<dbReference type="SUPFAM" id="SSF46785">
    <property type="entry name" value="Winged helix' DNA-binding domain"/>
    <property type="match status" value="1"/>
</dbReference>
<dbReference type="InterPro" id="IPR036388">
    <property type="entry name" value="WH-like_DNA-bd_sf"/>
</dbReference>
<comment type="caution">
    <text evidence="2">The sequence shown here is derived from an EMBL/GenBank/DDBJ whole genome shotgun (WGS) entry which is preliminary data.</text>
</comment>